<reference evidence="2" key="1">
    <citation type="journal article" date="2019" name="Int. J. Syst. Evol. Microbiol.">
        <title>The Global Catalogue of Microorganisms (GCM) 10K type strain sequencing project: providing services to taxonomists for standard genome sequencing and annotation.</title>
        <authorList>
            <consortium name="The Broad Institute Genomics Platform"/>
            <consortium name="The Broad Institute Genome Sequencing Center for Infectious Disease"/>
            <person name="Wu L."/>
            <person name="Ma J."/>
        </authorList>
    </citation>
    <scope>NUCLEOTIDE SEQUENCE [LARGE SCALE GENOMIC DNA]</scope>
    <source>
        <strain evidence="2">JCM 13501</strain>
    </source>
</reference>
<evidence type="ECO:0000313" key="1">
    <source>
        <dbReference type="EMBL" id="GGM31695.1"/>
    </source>
</evidence>
<dbReference type="SUPFAM" id="SSF69635">
    <property type="entry name" value="Type III secretory system chaperone-like"/>
    <property type="match status" value="1"/>
</dbReference>
<keyword evidence="2" id="KW-1185">Reference proteome</keyword>
<comment type="caution">
    <text evidence="1">The sequence shown here is derived from an EMBL/GenBank/DDBJ whole genome shotgun (WGS) entry which is preliminary data.</text>
</comment>
<name>A0ABQ2H4L8_9PSED</name>
<protein>
    <submittedName>
        <fullName evidence="1">Uncharacterized protein</fullName>
    </submittedName>
</protein>
<organism evidence="1 2">
    <name type="scientific">Pseudomonas asuensis</name>
    <dbReference type="NCBI Taxonomy" id="1825787"/>
    <lineage>
        <taxon>Bacteria</taxon>
        <taxon>Pseudomonadati</taxon>
        <taxon>Pseudomonadota</taxon>
        <taxon>Gammaproteobacteria</taxon>
        <taxon>Pseudomonadales</taxon>
        <taxon>Pseudomonadaceae</taxon>
        <taxon>Pseudomonas</taxon>
    </lineage>
</organism>
<accession>A0ABQ2H4L8</accession>
<sequence length="152" mass="16951">MESLSTRNTLGHRMNVKAVNEMLHSLGCRDRIGNLTLADNGCAGLSLSDGTSVYFEWSEPQQTLHVYTPLSDRRSVASNGPTSQELYRALLSLNCLAEGPLISMHPQHEHIYLQMRFPVSGLDVEALDTGINDLMARRNSLHYHLTRQGFAL</sequence>
<dbReference type="EMBL" id="BMNW01000026">
    <property type="protein sequence ID" value="GGM31695.1"/>
    <property type="molecule type" value="Genomic_DNA"/>
</dbReference>
<proteinExistence type="predicted"/>
<dbReference type="Proteomes" id="UP000616499">
    <property type="component" value="Unassembled WGS sequence"/>
</dbReference>
<dbReference type="CDD" id="cd16364">
    <property type="entry name" value="T3SC_I-like"/>
    <property type="match status" value="1"/>
</dbReference>
<gene>
    <name evidence="1" type="ORF">GCM10009425_47880</name>
</gene>
<dbReference type="Gene3D" id="3.30.1460.10">
    <property type="match status" value="1"/>
</dbReference>
<dbReference type="Pfam" id="PF05932">
    <property type="entry name" value="CesT"/>
    <property type="match status" value="1"/>
</dbReference>
<dbReference type="InterPro" id="IPR010261">
    <property type="entry name" value="Tir_chaperone"/>
</dbReference>
<evidence type="ECO:0000313" key="2">
    <source>
        <dbReference type="Proteomes" id="UP000616499"/>
    </source>
</evidence>